<dbReference type="GO" id="GO:0051539">
    <property type="term" value="F:4 iron, 4 sulfur cluster binding"/>
    <property type="evidence" value="ECO:0007669"/>
    <property type="project" value="UniProtKB-KW"/>
</dbReference>
<dbReference type="InterPro" id="IPR007197">
    <property type="entry name" value="rSAM"/>
</dbReference>
<evidence type="ECO:0000313" key="12">
    <source>
        <dbReference type="EMBL" id="RDH85664.1"/>
    </source>
</evidence>
<evidence type="ECO:0000256" key="1">
    <source>
        <dbReference type="ARBA" id="ARBA00001966"/>
    </source>
</evidence>
<dbReference type="GO" id="GO:0003824">
    <property type="term" value="F:catalytic activity"/>
    <property type="evidence" value="ECO:0007669"/>
    <property type="project" value="InterPro"/>
</dbReference>
<organism evidence="12 13">
    <name type="scientific">endosymbiont of Galathealinum brachiosum</name>
    <dbReference type="NCBI Taxonomy" id="2200906"/>
    <lineage>
        <taxon>Bacteria</taxon>
        <taxon>Pseudomonadati</taxon>
        <taxon>Pseudomonadota</taxon>
        <taxon>Gammaproteobacteria</taxon>
        <taxon>sulfur-oxidizing symbionts</taxon>
    </lineage>
</organism>
<evidence type="ECO:0000256" key="7">
    <source>
        <dbReference type="ARBA" id="ARBA00023239"/>
    </source>
</evidence>
<feature type="domain" description="Radical SAM core" evidence="11">
    <location>
        <begin position="22"/>
        <end position="236"/>
    </location>
</feature>
<dbReference type="GO" id="GO:0046872">
    <property type="term" value="F:metal ion binding"/>
    <property type="evidence" value="ECO:0007669"/>
    <property type="project" value="UniProtKB-KW"/>
</dbReference>
<proteinExistence type="inferred from homology"/>
<protein>
    <recommendedName>
        <fullName evidence="10">Pre-heme d1 synthase</fullName>
    </recommendedName>
</protein>
<dbReference type="Pfam" id="PF13186">
    <property type="entry name" value="SPASM"/>
    <property type="match status" value="1"/>
</dbReference>
<dbReference type="PROSITE" id="PS51918">
    <property type="entry name" value="RADICAL_SAM"/>
    <property type="match status" value="1"/>
</dbReference>
<evidence type="ECO:0000259" key="11">
    <source>
        <dbReference type="PROSITE" id="PS51918"/>
    </source>
</evidence>
<sequence>MFRMTQFMKSLAEDTPLGPARKPPGPVVIWNLVRRCNLTCKHCYSISADKDFPGELTTEQVFTTMDDLKQFKVPVLILSGGEPLLRPDIFDISHRAKEMGFYVGLSTNGTLITEDNIKQIAEVGYDYVGISIDGMEKTHDMFRRREGAFKESMHGIDLCKENGIKVGLRFTLTQDTVHELPDILNLMDERDIDKFYLSHLNYAGRGNKNRKDDVFHKMTRTAMDLLFDVCWDHIQRGNEREFVTGNNDADGIYMMLWAKKNIPEIFEGKESELITRLENWGGNASGVNISNIDNLGNVHPDTFWWDYNLGNVKERKFSEIWQDTSDPLMAGFKQEQRPLKGRCAECEHKAICGGNTRVRAYQLTGDPWEEDPACYLSDEEIGVESSDRRVENRPYDGRLKDIKISRA</sequence>
<dbReference type="InterPro" id="IPR013785">
    <property type="entry name" value="Aldolase_TIM"/>
</dbReference>
<gene>
    <name evidence="12" type="primary">nirJ</name>
    <name evidence="12" type="ORF">DIZ80_01675</name>
</gene>
<evidence type="ECO:0000256" key="10">
    <source>
        <dbReference type="ARBA" id="ARBA00073867"/>
    </source>
</evidence>
<dbReference type="SFLD" id="SFLDG01386">
    <property type="entry name" value="main_SPASM_domain-containing"/>
    <property type="match status" value="1"/>
</dbReference>
<dbReference type="PIRSF" id="PIRSF037420">
    <property type="entry name" value="PQQ_syn_pqqE"/>
    <property type="match status" value="1"/>
</dbReference>
<reference evidence="12 13" key="1">
    <citation type="journal article" date="2018" name="ISME J.">
        <title>Endosymbiont genomes yield clues of tubeworm success.</title>
        <authorList>
            <person name="Li Y."/>
            <person name="Liles M.R."/>
            <person name="Halanych K.M."/>
        </authorList>
    </citation>
    <scope>NUCLEOTIDE SEQUENCE [LARGE SCALE GENOMIC DNA]</scope>
    <source>
        <strain evidence="12">A1464</strain>
    </source>
</reference>
<dbReference type="SFLD" id="SFLDG01067">
    <property type="entry name" value="SPASM/twitch_domain_containing"/>
    <property type="match status" value="1"/>
</dbReference>
<comment type="similarity">
    <text evidence="8">Belongs to the radical SAM superfamily.</text>
</comment>
<accession>A0A370DMQ6</accession>
<dbReference type="InterPro" id="IPR050377">
    <property type="entry name" value="Radical_SAM_PqqE_MftC-like"/>
</dbReference>
<dbReference type="SMART" id="SM00729">
    <property type="entry name" value="Elp3"/>
    <property type="match status" value="1"/>
</dbReference>
<keyword evidence="5" id="KW-0408">Iron</keyword>
<comment type="function">
    <text evidence="9">Involved in heme d1 biosynthesis. Radical SAM enzyme that catalyzes the removal of two propionate side chains from the intermediate 12,18-didecarboxysiroheme (DDSH) and may introduce the keto functions on rings A and B, yielding the heme d1 precursor dihydro-heme d1.</text>
</comment>
<dbReference type="NCBIfam" id="TIGR04085">
    <property type="entry name" value="rSAM_more_4Fe4S"/>
    <property type="match status" value="1"/>
</dbReference>
<evidence type="ECO:0000256" key="4">
    <source>
        <dbReference type="ARBA" id="ARBA00022723"/>
    </source>
</evidence>
<dbReference type="SUPFAM" id="SSF102114">
    <property type="entry name" value="Radical SAM enzymes"/>
    <property type="match status" value="1"/>
</dbReference>
<name>A0A370DMQ6_9GAMM</name>
<comment type="cofactor">
    <cofactor evidence="1">
        <name>[4Fe-4S] cluster</name>
        <dbReference type="ChEBI" id="CHEBI:49883"/>
    </cofactor>
</comment>
<evidence type="ECO:0000256" key="8">
    <source>
        <dbReference type="ARBA" id="ARBA00023462"/>
    </source>
</evidence>
<keyword evidence="6" id="KW-0411">Iron-sulfur</keyword>
<keyword evidence="7" id="KW-0456">Lyase</keyword>
<dbReference type="CDD" id="cd01335">
    <property type="entry name" value="Radical_SAM"/>
    <property type="match status" value="1"/>
</dbReference>
<dbReference type="GO" id="GO:0006783">
    <property type="term" value="P:heme biosynthetic process"/>
    <property type="evidence" value="ECO:0007669"/>
    <property type="project" value="TreeGrafter"/>
</dbReference>
<dbReference type="EMBL" id="QFXC01000003">
    <property type="protein sequence ID" value="RDH85664.1"/>
    <property type="molecule type" value="Genomic_DNA"/>
</dbReference>
<dbReference type="Proteomes" id="UP000254266">
    <property type="component" value="Unassembled WGS sequence"/>
</dbReference>
<keyword evidence="4" id="KW-0479">Metal-binding</keyword>
<dbReference type="SFLD" id="SFLDS00029">
    <property type="entry name" value="Radical_SAM"/>
    <property type="match status" value="1"/>
</dbReference>
<dbReference type="CDD" id="cd21123">
    <property type="entry name" value="SPASM_MftC-like"/>
    <property type="match status" value="1"/>
</dbReference>
<dbReference type="SFLD" id="SFLDF00393">
    <property type="entry name" value="heme_D1_biosynthesis_(NirJ-lik"/>
    <property type="match status" value="1"/>
</dbReference>
<dbReference type="FunFam" id="3.20.20.70:FF:000188">
    <property type="entry name" value="Mycofactocin radical SAM maturase MftC"/>
    <property type="match status" value="1"/>
</dbReference>
<evidence type="ECO:0000256" key="5">
    <source>
        <dbReference type="ARBA" id="ARBA00023004"/>
    </source>
</evidence>
<dbReference type="InterPro" id="IPR017200">
    <property type="entry name" value="PqqE-like"/>
</dbReference>
<dbReference type="Pfam" id="PF04055">
    <property type="entry name" value="Radical_SAM"/>
    <property type="match status" value="1"/>
</dbReference>
<evidence type="ECO:0000256" key="3">
    <source>
        <dbReference type="ARBA" id="ARBA00022691"/>
    </source>
</evidence>
<dbReference type="InterPro" id="IPR023885">
    <property type="entry name" value="4Fe4S-binding_SPASM_dom"/>
</dbReference>
<dbReference type="PANTHER" id="PTHR11228">
    <property type="entry name" value="RADICAL SAM DOMAIN PROTEIN"/>
    <property type="match status" value="1"/>
</dbReference>
<dbReference type="InterPro" id="IPR058240">
    <property type="entry name" value="rSAM_sf"/>
</dbReference>
<evidence type="ECO:0000256" key="6">
    <source>
        <dbReference type="ARBA" id="ARBA00023014"/>
    </source>
</evidence>
<dbReference type="PANTHER" id="PTHR11228:SF7">
    <property type="entry name" value="PQQA PEPTIDE CYCLASE"/>
    <property type="match status" value="1"/>
</dbReference>
<keyword evidence="3" id="KW-0949">S-adenosyl-L-methionine</keyword>
<comment type="caution">
    <text evidence="12">The sequence shown here is derived from an EMBL/GenBank/DDBJ whole genome shotgun (WGS) entry which is preliminary data.</text>
</comment>
<dbReference type="AlphaFoldDB" id="A0A370DMQ6"/>
<dbReference type="NCBIfam" id="TIGR04051">
    <property type="entry name" value="rSAM_NirJ"/>
    <property type="match status" value="1"/>
</dbReference>
<dbReference type="InterPro" id="IPR006638">
    <property type="entry name" value="Elp3/MiaA/NifB-like_rSAM"/>
</dbReference>
<evidence type="ECO:0000256" key="2">
    <source>
        <dbReference type="ARBA" id="ARBA00022485"/>
    </source>
</evidence>
<evidence type="ECO:0000256" key="9">
    <source>
        <dbReference type="ARBA" id="ARBA00056787"/>
    </source>
</evidence>
<keyword evidence="13" id="KW-1185">Reference proteome</keyword>
<dbReference type="SFLD" id="SFLDG01385">
    <property type="entry name" value="heme_carboxy_lyase_like"/>
    <property type="match status" value="1"/>
</dbReference>
<evidence type="ECO:0000313" key="13">
    <source>
        <dbReference type="Proteomes" id="UP000254266"/>
    </source>
</evidence>
<dbReference type="Gene3D" id="3.20.20.70">
    <property type="entry name" value="Aldolase class I"/>
    <property type="match status" value="1"/>
</dbReference>
<dbReference type="InterPro" id="IPR034480">
    <property type="entry name" value="Heme_synthase-like"/>
</dbReference>
<keyword evidence="2" id="KW-0004">4Fe-4S</keyword>
<dbReference type="InterPro" id="IPR023992">
    <property type="entry name" value="HemeD1_Synth_NirJ"/>
</dbReference>